<feature type="chain" id="PRO_5004596555" evidence="2">
    <location>
        <begin position="26"/>
        <end position="323"/>
    </location>
</feature>
<evidence type="ECO:0000313" key="4">
    <source>
        <dbReference type="Proteomes" id="UP000016223"/>
    </source>
</evidence>
<dbReference type="Proteomes" id="UP000016223">
    <property type="component" value="Chromosome 2"/>
</dbReference>
<reference evidence="3 4" key="1">
    <citation type="submission" date="2012-10" db="EMBL/GenBank/DDBJ databases">
        <title>Genome sequence of Variovorax paradoxus B4.</title>
        <authorList>
            <person name="Schuldes J."/>
            <person name="Brandt U."/>
            <person name="Hiessl S."/>
            <person name="Wuebbeler J.H."/>
            <person name="Thuermer A."/>
            <person name="Steinbuechel A."/>
            <person name="Daniel R."/>
        </authorList>
    </citation>
    <scope>NUCLEOTIDE SEQUENCE [LARGE SCALE GENOMIC DNA]</scope>
    <source>
        <strain evidence="3 4">B4</strain>
    </source>
</reference>
<evidence type="ECO:0000256" key="2">
    <source>
        <dbReference type="SAM" id="SignalP"/>
    </source>
</evidence>
<dbReference type="PATRIC" id="fig|1246301.3.peg.6708"/>
<dbReference type="Pfam" id="PF03401">
    <property type="entry name" value="TctC"/>
    <property type="match status" value="1"/>
</dbReference>
<keyword evidence="2" id="KW-0732">Signal</keyword>
<dbReference type="SUPFAM" id="SSF53850">
    <property type="entry name" value="Periplasmic binding protein-like II"/>
    <property type="match status" value="1"/>
</dbReference>
<accession>T1XNQ7</accession>
<sequence length="323" mass="33329">MLITRRRFGALVPAAAFTVSLPGLSATNQPLKMIVGFAPGGTADAVARALADGMRGSGFNVVVDNRPGAGGRIGTEAFMMAPADGNTLLLTPSTNLTLFPHIYSNLRYKLSDLAIIGAPANVQFGLAVNAQDGPKTLAEFLDRAKQDPAYASYGTPGAGSVMQLLGDLLAKHAKVPLVSVPYKGGAAALNDVIGGSLGAALTALPNLLPMHRNGKLRILAVSSEERQAALPEVPTFKSAGFPQLTASEYMCVVARREVPAPVLANLSAAVTAAAKAPATVAIMDRLGYQASPGADQAALARKLSADSARWQVAVRETGFKAAE</sequence>
<dbReference type="Gene3D" id="3.40.190.150">
    <property type="entry name" value="Bordetella uptake gene, domain 1"/>
    <property type="match status" value="1"/>
</dbReference>
<dbReference type="PANTHER" id="PTHR42928">
    <property type="entry name" value="TRICARBOXYLATE-BINDING PROTEIN"/>
    <property type="match status" value="1"/>
</dbReference>
<dbReference type="InterPro" id="IPR005064">
    <property type="entry name" value="BUG"/>
</dbReference>
<name>T1XNQ7_VARPD</name>
<gene>
    <name evidence="3" type="ORF">VAPA_2c12010</name>
</gene>
<dbReference type="HOGENOM" id="CLU_045683_0_3_4"/>
<dbReference type="OrthoDB" id="8878357at2"/>
<evidence type="ECO:0000313" key="3">
    <source>
        <dbReference type="EMBL" id="AGU53755.1"/>
    </source>
</evidence>
<dbReference type="EMBL" id="CP003912">
    <property type="protein sequence ID" value="AGU53755.1"/>
    <property type="molecule type" value="Genomic_DNA"/>
</dbReference>
<dbReference type="AlphaFoldDB" id="T1XNQ7"/>
<dbReference type="KEGG" id="vpd:VAPA_2c12010"/>
<proteinExistence type="inferred from homology"/>
<protein>
    <submittedName>
        <fullName evidence="3">Putative Bug-like extra-cytoplasmic solute receptor, TTT family</fullName>
    </submittedName>
</protein>
<organism evidence="3 4">
    <name type="scientific">Variovorax paradoxus B4</name>
    <dbReference type="NCBI Taxonomy" id="1246301"/>
    <lineage>
        <taxon>Bacteria</taxon>
        <taxon>Pseudomonadati</taxon>
        <taxon>Pseudomonadota</taxon>
        <taxon>Betaproteobacteria</taxon>
        <taxon>Burkholderiales</taxon>
        <taxon>Comamonadaceae</taxon>
        <taxon>Variovorax</taxon>
    </lineage>
</organism>
<dbReference type="PANTHER" id="PTHR42928:SF5">
    <property type="entry name" value="BLR1237 PROTEIN"/>
    <property type="match status" value="1"/>
</dbReference>
<comment type="similarity">
    <text evidence="1">Belongs to the UPF0065 (bug) family.</text>
</comment>
<feature type="signal peptide" evidence="2">
    <location>
        <begin position="1"/>
        <end position="25"/>
    </location>
</feature>
<dbReference type="Gene3D" id="3.40.190.10">
    <property type="entry name" value="Periplasmic binding protein-like II"/>
    <property type="match status" value="1"/>
</dbReference>
<dbReference type="InterPro" id="IPR042100">
    <property type="entry name" value="Bug_dom1"/>
</dbReference>
<dbReference type="PIRSF" id="PIRSF017082">
    <property type="entry name" value="YflP"/>
    <property type="match status" value="1"/>
</dbReference>
<dbReference type="RefSeq" id="WP_021004580.1">
    <property type="nucleotide sequence ID" value="NC_022234.1"/>
</dbReference>
<evidence type="ECO:0000256" key="1">
    <source>
        <dbReference type="ARBA" id="ARBA00006987"/>
    </source>
</evidence>
<keyword evidence="3" id="KW-0675">Receptor</keyword>